<evidence type="ECO:0000313" key="2">
    <source>
        <dbReference type="Proteomes" id="UP000214646"/>
    </source>
</evidence>
<evidence type="ECO:0000313" key="1">
    <source>
        <dbReference type="EMBL" id="OWK34150.1"/>
    </source>
</evidence>
<reference evidence="2" key="1">
    <citation type="submission" date="2017-06" db="EMBL/GenBank/DDBJ databases">
        <title>Genome analysis of Fimbriiglobus ruber SP5, the first member of the order Planctomycetales with confirmed chitinolytic capability.</title>
        <authorList>
            <person name="Ravin N.V."/>
            <person name="Rakitin A.L."/>
            <person name="Ivanova A.A."/>
            <person name="Beletsky A.V."/>
            <person name="Kulichevskaya I.S."/>
            <person name="Mardanov A.V."/>
            <person name="Dedysh S.N."/>
        </authorList>
    </citation>
    <scope>NUCLEOTIDE SEQUENCE [LARGE SCALE GENOMIC DNA]</scope>
    <source>
        <strain evidence="2">SP5</strain>
    </source>
</reference>
<dbReference type="AlphaFoldDB" id="A0A225CXQ6"/>
<organism evidence="1 2">
    <name type="scientific">Fimbriiglobus ruber</name>
    <dbReference type="NCBI Taxonomy" id="1908690"/>
    <lineage>
        <taxon>Bacteria</taxon>
        <taxon>Pseudomonadati</taxon>
        <taxon>Planctomycetota</taxon>
        <taxon>Planctomycetia</taxon>
        <taxon>Gemmatales</taxon>
        <taxon>Gemmataceae</taxon>
        <taxon>Fimbriiglobus</taxon>
    </lineage>
</organism>
<accession>A0A225CXQ6</accession>
<comment type="caution">
    <text evidence="1">The sequence shown here is derived from an EMBL/GenBank/DDBJ whole genome shotgun (WGS) entry which is preliminary data.</text>
</comment>
<proteinExistence type="predicted"/>
<keyword evidence="2" id="KW-1185">Reference proteome</keyword>
<dbReference type="Proteomes" id="UP000214646">
    <property type="component" value="Unassembled WGS sequence"/>
</dbReference>
<gene>
    <name evidence="1" type="ORF">FRUB_10121</name>
</gene>
<dbReference type="EMBL" id="NIDE01000020">
    <property type="protein sequence ID" value="OWK34150.1"/>
    <property type="molecule type" value="Genomic_DNA"/>
</dbReference>
<name>A0A225CXQ6_9BACT</name>
<protein>
    <submittedName>
        <fullName evidence="1">Uncharacterized protein</fullName>
    </submittedName>
</protein>
<sequence length="51" mass="5634">MGQDADLALPLASDTCSEPILHHTLDRCERAEWLWLAELNDSAKPEVTVGD</sequence>